<organism evidence="11 12">
    <name type="scientific">Ligilactobacillus salivarius</name>
    <dbReference type="NCBI Taxonomy" id="1624"/>
    <lineage>
        <taxon>Bacteria</taxon>
        <taxon>Bacillati</taxon>
        <taxon>Bacillota</taxon>
        <taxon>Bacilli</taxon>
        <taxon>Lactobacillales</taxon>
        <taxon>Lactobacillaceae</taxon>
        <taxon>Ligilactobacillus</taxon>
    </lineage>
</organism>
<evidence type="ECO:0000256" key="3">
    <source>
        <dbReference type="ARBA" id="ARBA00022769"/>
    </source>
</evidence>
<feature type="domain" description="GIY-YIG" evidence="9">
    <location>
        <begin position="15"/>
        <end position="92"/>
    </location>
</feature>
<dbReference type="Proteomes" id="UP000192638">
    <property type="component" value="Unassembled WGS sequence"/>
</dbReference>
<comment type="subcellular location">
    <subcellularLocation>
        <location evidence="7">Cytoplasm</location>
    </subcellularLocation>
</comment>
<dbReference type="InterPro" id="IPR010994">
    <property type="entry name" value="RuvA_2-like"/>
</dbReference>
<dbReference type="PANTHER" id="PTHR30562">
    <property type="entry name" value="UVRC/OXIDOREDUCTASE"/>
    <property type="match status" value="1"/>
</dbReference>
<dbReference type="Pfam" id="PF02151">
    <property type="entry name" value="UVR"/>
    <property type="match status" value="1"/>
</dbReference>
<protein>
    <recommendedName>
        <fullName evidence="7">UvrABC system protein C</fullName>
        <shortName evidence="7">Protein UvrC</shortName>
    </recommendedName>
    <alternativeName>
        <fullName evidence="7">Excinuclease ABC subunit C</fullName>
    </alternativeName>
</protein>
<dbReference type="PANTHER" id="PTHR30562:SF1">
    <property type="entry name" value="UVRABC SYSTEM PROTEIN C"/>
    <property type="match status" value="1"/>
</dbReference>
<dbReference type="SUPFAM" id="SSF46600">
    <property type="entry name" value="C-terminal UvrC-binding domain of UvrB"/>
    <property type="match status" value="1"/>
</dbReference>
<dbReference type="InterPro" id="IPR047296">
    <property type="entry name" value="GIY-YIG_UvrC_Cho"/>
</dbReference>
<keyword evidence="2 7" id="KW-0227">DNA damage</keyword>
<dbReference type="GO" id="GO:0006289">
    <property type="term" value="P:nucleotide-excision repair"/>
    <property type="evidence" value="ECO:0007669"/>
    <property type="project" value="UniProtKB-UniRule"/>
</dbReference>
<dbReference type="GO" id="GO:0009381">
    <property type="term" value="F:excinuclease ABC activity"/>
    <property type="evidence" value="ECO:0007669"/>
    <property type="project" value="UniProtKB-UniRule"/>
</dbReference>
<dbReference type="InterPro" id="IPR050066">
    <property type="entry name" value="UvrABC_protein_C"/>
</dbReference>
<evidence type="ECO:0000256" key="5">
    <source>
        <dbReference type="ARBA" id="ARBA00023204"/>
    </source>
</evidence>
<name>A0A1V9QZW3_9LACO</name>
<dbReference type="InterPro" id="IPR000305">
    <property type="entry name" value="GIY-YIG_endonuc"/>
</dbReference>
<dbReference type="InterPro" id="IPR035901">
    <property type="entry name" value="GIY-YIG_endonuc_sf"/>
</dbReference>
<comment type="function">
    <text evidence="7">The UvrABC repair system catalyzes the recognition and processing of DNA lesions. UvrC both incises the 5' and 3' sides of the lesion. The N-terminal half is responsible for the 3' incision and the C-terminal half is responsible for the 5' incision.</text>
</comment>
<dbReference type="InterPro" id="IPR004791">
    <property type="entry name" value="UvrC"/>
</dbReference>
<dbReference type="CDD" id="cd10434">
    <property type="entry name" value="GIY-YIG_UvrC_Cho"/>
    <property type="match status" value="1"/>
</dbReference>
<evidence type="ECO:0000256" key="2">
    <source>
        <dbReference type="ARBA" id="ARBA00022763"/>
    </source>
</evidence>
<evidence type="ECO:0000256" key="1">
    <source>
        <dbReference type="ARBA" id="ARBA00022490"/>
    </source>
</evidence>
<feature type="domain" description="UVR" evidence="8">
    <location>
        <begin position="197"/>
        <end position="232"/>
    </location>
</feature>
<dbReference type="SUPFAM" id="SSF82771">
    <property type="entry name" value="GIY-YIG endonuclease"/>
    <property type="match status" value="1"/>
</dbReference>
<evidence type="ECO:0000256" key="7">
    <source>
        <dbReference type="HAMAP-Rule" id="MF_00203"/>
    </source>
</evidence>
<evidence type="ECO:0000313" key="11">
    <source>
        <dbReference type="EMBL" id="OQQ83491.1"/>
    </source>
</evidence>
<feature type="domain" description="UvrC family homology region profile" evidence="10">
    <location>
        <begin position="248"/>
        <end position="467"/>
    </location>
</feature>
<keyword evidence="6 7" id="KW-0742">SOS response</keyword>
<dbReference type="SUPFAM" id="SSF47781">
    <property type="entry name" value="RuvA domain 2-like"/>
    <property type="match status" value="1"/>
</dbReference>
<dbReference type="AlphaFoldDB" id="A0A1V9QZW3"/>
<dbReference type="PROSITE" id="PS50164">
    <property type="entry name" value="GIY_YIG"/>
    <property type="match status" value="1"/>
</dbReference>
<dbReference type="InterPro" id="IPR001943">
    <property type="entry name" value="UVR_dom"/>
</dbReference>
<dbReference type="Gene3D" id="4.10.860.10">
    <property type="entry name" value="UVR domain"/>
    <property type="match status" value="1"/>
</dbReference>
<comment type="similarity">
    <text evidence="7">Belongs to the UvrC family.</text>
</comment>
<dbReference type="RefSeq" id="WP_081530627.1">
    <property type="nucleotide sequence ID" value="NZ_NBEB01000052.1"/>
</dbReference>
<dbReference type="FunFam" id="3.40.1440.10:FF:000001">
    <property type="entry name" value="UvrABC system protein C"/>
    <property type="match status" value="1"/>
</dbReference>
<dbReference type="InterPro" id="IPR001162">
    <property type="entry name" value="UvrC_RNase_H_dom"/>
</dbReference>
<dbReference type="HAMAP" id="MF_00203">
    <property type="entry name" value="UvrC"/>
    <property type="match status" value="1"/>
</dbReference>
<comment type="subunit">
    <text evidence="7">Interacts with UvrB in an incision complex.</text>
</comment>
<dbReference type="Pfam" id="PF01541">
    <property type="entry name" value="GIY-YIG"/>
    <property type="match status" value="1"/>
</dbReference>
<dbReference type="PROSITE" id="PS50151">
    <property type="entry name" value="UVR"/>
    <property type="match status" value="1"/>
</dbReference>
<dbReference type="EMBL" id="NBEB01000052">
    <property type="protein sequence ID" value="OQQ83491.1"/>
    <property type="molecule type" value="Genomic_DNA"/>
</dbReference>
<comment type="caution">
    <text evidence="11">The sequence shown here is derived from an EMBL/GenBank/DDBJ whole genome shotgun (WGS) entry which is preliminary data.</text>
</comment>
<keyword evidence="1 7" id="KW-0963">Cytoplasm</keyword>
<dbReference type="InterPro" id="IPR038476">
    <property type="entry name" value="UvrC_RNase_H_dom_sf"/>
</dbReference>
<dbReference type="Gene3D" id="3.30.420.340">
    <property type="entry name" value="UvrC, RNAse H endonuclease domain"/>
    <property type="match status" value="1"/>
</dbReference>
<gene>
    <name evidence="7" type="primary">uvrC</name>
    <name evidence="11" type="ORF">B6U60_05420</name>
</gene>
<dbReference type="PROSITE" id="PS50165">
    <property type="entry name" value="UVRC"/>
    <property type="match status" value="1"/>
</dbReference>
<dbReference type="FunFam" id="4.10.860.10:FF:000002">
    <property type="entry name" value="UvrABC system protein C"/>
    <property type="match status" value="1"/>
</dbReference>
<keyword evidence="4 7" id="KW-0267">Excision nuclease</keyword>
<dbReference type="GO" id="GO:0003677">
    <property type="term" value="F:DNA binding"/>
    <property type="evidence" value="ECO:0007669"/>
    <property type="project" value="UniProtKB-UniRule"/>
</dbReference>
<accession>A0A1V9QZW3</accession>
<evidence type="ECO:0000256" key="4">
    <source>
        <dbReference type="ARBA" id="ARBA00022881"/>
    </source>
</evidence>
<dbReference type="Gene3D" id="3.40.1440.10">
    <property type="entry name" value="GIY-YIG endonuclease"/>
    <property type="match status" value="1"/>
</dbReference>
<keyword evidence="3 7" id="KW-0228">DNA excision</keyword>
<evidence type="ECO:0000259" key="9">
    <source>
        <dbReference type="PROSITE" id="PS50164"/>
    </source>
</evidence>
<evidence type="ECO:0000259" key="10">
    <source>
        <dbReference type="PROSITE" id="PS50165"/>
    </source>
</evidence>
<dbReference type="SMART" id="SM00465">
    <property type="entry name" value="GIYc"/>
    <property type="match status" value="1"/>
</dbReference>
<sequence length="592" mass="68322">MATQHIENKLKLLPDLPGCYMMKDINSRIIYVGKAKNLKNRVRSYFKSSHEGKTAKLVSEIRDFETIITSTDKEAFLLEITLIQKHKPYYNIKLKRGTGYPYIKITHEKDPQLKIVSQVKKDGGYYFGPYPNVYAATETLQLLQKVYPLRRCNGYQKRPCLYYHMGQCLGACFKEVPQSEYEKQIKKIKSFLNGNVSKIKKELKQKMETASENLEFERAAEIRDQIHYVEMTVEKQKIISNDNTPRDLFAFYMNKGWLSLQIFSIRQARLMKREKRLFPCIDTPEAELESFILQFYNQKNRILPKEILVPSGMDKETLSEILGIPVKTPQRGQKRDLLEMAQKNARLVLEEKFRLLELDERKTTGAMNEITDALGLPNGHRIEAFDHSHLQGEDLVSAMVCFIDGKPEKTEYRKYKLKNVDHADEAASTREVIYRRYSRLLKEKANLPDLILMDGASIQINAAVDVLHNQLGIDIPVAGMVKNDRHKTADLMMENDEKIGLDPKSEGFYLLQRIQDEVHRFAITFHRQVRSKNSLASRLERIQGVGPKTRIKLLRNYGSLKNISAASVEDLEILGISKKVAQTIKLSLKNQS</sequence>
<dbReference type="GO" id="GO:0009380">
    <property type="term" value="C:excinuclease repair complex"/>
    <property type="evidence" value="ECO:0007669"/>
    <property type="project" value="InterPro"/>
</dbReference>
<evidence type="ECO:0000259" key="8">
    <source>
        <dbReference type="PROSITE" id="PS50151"/>
    </source>
</evidence>
<dbReference type="NCBIfam" id="TIGR00194">
    <property type="entry name" value="uvrC"/>
    <property type="match status" value="1"/>
</dbReference>
<proteinExistence type="inferred from homology"/>
<dbReference type="Pfam" id="PF14520">
    <property type="entry name" value="HHH_5"/>
    <property type="match status" value="1"/>
</dbReference>
<dbReference type="InterPro" id="IPR036876">
    <property type="entry name" value="UVR_dom_sf"/>
</dbReference>
<dbReference type="Pfam" id="PF08459">
    <property type="entry name" value="UvrC_RNaseH_dom"/>
    <property type="match status" value="1"/>
</dbReference>
<keyword evidence="5 7" id="KW-0234">DNA repair</keyword>
<dbReference type="GO" id="GO:0009432">
    <property type="term" value="P:SOS response"/>
    <property type="evidence" value="ECO:0007669"/>
    <property type="project" value="UniProtKB-UniRule"/>
</dbReference>
<dbReference type="Gene3D" id="1.10.150.20">
    <property type="entry name" value="5' to 3' exonuclease, C-terminal subdomain"/>
    <property type="match status" value="1"/>
</dbReference>
<dbReference type="Pfam" id="PF22920">
    <property type="entry name" value="UvrC_RNaseH"/>
    <property type="match status" value="1"/>
</dbReference>
<evidence type="ECO:0000313" key="12">
    <source>
        <dbReference type="Proteomes" id="UP000192638"/>
    </source>
</evidence>
<dbReference type="GO" id="GO:0005737">
    <property type="term" value="C:cytoplasm"/>
    <property type="evidence" value="ECO:0007669"/>
    <property type="project" value="UniProtKB-SubCell"/>
</dbReference>
<reference evidence="11 12" key="1">
    <citation type="submission" date="2017-03" db="EMBL/GenBank/DDBJ databases">
        <title>Phylogenomics and comparative genomics of Lactobacillus salivarius, a mammalian gut commensal.</title>
        <authorList>
            <person name="Harris H.M."/>
        </authorList>
    </citation>
    <scope>NUCLEOTIDE SEQUENCE [LARGE SCALE GENOMIC DNA]</scope>
    <source>
        <strain evidence="11 12">LMG 14477</strain>
    </source>
</reference>
<evidence type="ECO:0000256" key="6">
    <source>
        <dbReference type="ARBA" id="ARBA00023236"/>
    </source>
</evidence>